<feature type="transmembrane region" description="Helical" evidence="1">
    <location>
        <begin position="72"/>
        <end position="93"/>
    </location>
</feature>
<organism evidence="3 4">
    <name type="scientific">Nesterenkonia sandarakina</name>
    <dbReference type="NCBI Taxonomy" id="272918"/>
    <lineage>
        <taxon>Bacteria</taxon>
        <taxon>Bacillati</taxon>
        <taxon>Actinomycetota</taxon>
        <taxon>Actinomycetes</taxon>
        <taxon>Micrococcales</taxon>
        <taxon>Micrococcaceae</taxon>
        <taxon>Nesterenkonia</taxon>
    </lineage>
</organism>
<dbReference type="RefSeq" id="WP_146131103.1">
    <property type="nucleotide sequence ID" value="NZ_PVTY01000007.1"/>
</dbReference>
<dbReference type="OrthoDB" id="3787469at2"/>
<feature type="chain" id="PRO_5039334682" evidence="2">
    <location>
        <begin position="27"/>
        <end position="99"/>
    </location>
</feature>
<dbReference type="AlphaFoldDB" id="A0A2T0YLG0"/>
<dbReference type="EMBL" id="PVTY01000007">
    <property type="protein sequence ID" value="PRZ16106.1"/>
    <property type="molecule type" value="Genomic_DNA"/>
</dbReference>
<name>A0A2T0YLG0_9MICC</name>
<accession>A0A2T0YLG0</accession>
<sequence>MSRTFQRVMGVALLLGAGALSLPVTAALLDGSAAENWIIPVQAGVMAVIGAVCGLALPALAPTDVSTAVRALIGAGWGLIAGTVGVFVFWFLLGGFGGT</sequence>
<dbReference type="Proteomes" id="UP000238217">
    <property type="component" value="Unassembled WGS sequence"/>
</dbReference>
<keyword evidence="1" id="KW-1133">Transmembrane helix</keyword>
<evidence type="ECO:0000256" key="2">
    <source>
        <dbReference type="SAM" id="SignalP"/>
    </source>
</evidence>
<keyword evidence="1" id="KW-0472">Membrane</keyword>
<keyword evidence="2" id="KW-0732">Signal</keyword>
<keyword evidence="4" id="KW-1185">Reference proteome</keyword>
<evidence type="ECO:0000313" key="4">
    <source>
        <dbReference type="Proteomes" id="UP000238217"/>
    </source>
</evidence>
<gene>
    <name evidence="3" type="ORF">BCL67_10730</name>
</gene>
<keyword evidence="1" id="KW-0812">Transmembrane</keyword>
<comment type="caution">
    <text evidence="3">The sequence shown here is derived from an EMBL/GenBank/DDBJ whole genome shotgun (WGS) entry which is preliminary data.</text>
</comment>
<feature type="signal peptide" evidence="2">
    <location>
        <begin position="1"/>
        <end position="26"/>
    </location>
</feature>
<proteinExistence type="predicted"/>
<feature type="transmembrane region" description="Helical" evidence="1">
    <location>
        <begin position="37"/>
        <end position="60"/>
    </location>
</feature>
<evidence type="ECO:0000313" key="3">
    <source>
        <dbReference type="EMBL" id="PRZ16106.1"/>
    </source>
</evidence>
<protein>
    <submittedName>
        <fullName evidence="3">Uncharacterized protein</fullName>
    </submittedName>
</protein>
<reference evidence="3 4" key="1">
    <citation type="submission" date="2018-03" db="EMBL/GenBank/DDBJ databases">
        <title>Comparative analysis of microorganisms from saline springs in Andes Mountain Range, Colombia.</title>
        <authorList>
            <person name="Rubin E."/>
        </authorList>
    </citation>
    <scope>NUCLEOTIDE SEQUENCE [LARGE SCALE GENOMIC DNA]</scope>
    <source>
        <strain evidence="3 4">CG 35</strain>
    </source>
</reference>
<evidence type="ECO:0000256" key="1">
    <source>
        <dbReference type="SAM" id="Phobius"/>
    </source>
</evidence>